<organism evidence="1 2">
    <name type="scientific">Trachymyrmex septentrionalis</name>
    <dbReference type="NCBI Taxonomy" id="34720"/>
    <lineage>
        <taxon>Eukaryota</taxon>
        <taxon>Metazoa</taxon>
        <taxon>Ecdysozoa</taxon>
        <taxon>Arthropoda</taxon>
        <taxon>Hexapoda</taxon>
        <taxon>Insecta</taxon>
        <taxon>Pterygota</taxon>
        <taxon>Neoptera</taxon>
        <taxon>Endopterygota</taxon>
        <taxon>Hymenoptera</taxon>
        <taxon>Apocrita</taxon>
        <taxon>Aculeata</taxon>
        <taxon>Formicoidea</taxon>
        <taxon>Formicidae</taxon>
        <taxon>Myrmicinae</taxon>
        <taxon>Trachymyrmex</taxon>
    </lineage>
</organism>
<gene>
    <name evidence="1" type="ORF">ALC56_09325</name>
</gene>
<evidence type="ECO:0000313" key="2">
    <source>
        <dbReference type="Proteomes" id="UP000078541"/>
    </source>
</evidence>
<evidence type="ECO:0000313" key="1">
    <source>
        <dbReference type="EMBL" id="KYN36365.1"/>
    </source>
</evidence>
<proteinExistence type="predicted"/>
<dbReference type="Proteomes" id="UP000078541">
    <property type="component" value="Unassembled WGS sequence"/>
</dbReference>
<protein>
    <submittedName>
        <fullName evidence="1">Uncharacterized protein</fullName>
    </submittedName>
</protein>
<reference evidence="1 2" key="1">
    <citation type="submission" date="2016-03" db="EMBL/GenBank/DDBJ databases">
        <title>Trachymyrmex septentrionalis WGS genome.</title>
        <authorList>
            <person name="Nygaard S."/>
            <person name="Hu H."/>
            <person name="Boomsma J."/>
            <person name="Zhang G."/>
        </authorList>
    </citation>
    <scope>NUCLEOTIDE SEQUENCE [LARGE SCALE GENOMIC DNA]</scope>
    <source>
        <strain evidence="1">Tsep2-gDNA-1</strain>
        <tissue evidence="1">Whole body</tissue>
    </source>
</reference>
<name>A0A195F6Y9_9HYME</name>
<accession>A0A195F6Y9</accession>
<dbReference type="EMBL" id="KQ981744">
    <property type="protein sequence ID" value="KYN36365.1"/>
    <property type="molecule type" value="Genomic_DNA"/>
</dbReference>
<dbReference type="AlphaFoldDB" id="A0A195F6Y9"/>
<keyword evidence="2" id="KW-1185">Reference proteome</keyword>
<sequence>MVHVFPRVTPLLIRTRPPVAGPSTATLGSPRKPAGYVVFVVFLDGWLIAHVDPVVRARMHAPPLFGAQKTVPALKSATASN</sequence>